<accession>A0A2K2FGL5</accession>
<dbReference type="AlphaFoldDB" id="A0A2K2FGL5"/>
<dbReference type="PANTHER" id="PTHR42742:SF3">
    <property type="entry name" value="FRUCTOKINASE"/>
    <property type="match status" value="1"/>
</dbReference>
<dbReference type="SUPFAM" id="SSF51182">
    <property type="entry name" value="RmlC-like cupins"/>
    <property type="match status" value="1"/>
</dbReference>
<sequence>MMYPLKFKPIYKDYVWGGRNFEKLGRVLPDGIVAESWEISCHPNGLSVISNGEFAGMTLKELIDQYGRKVLGDALPDKDLKKFPLLVKLIDASNKLSVQVHPDDDYAFTHENGEYGKNEMWYIMSAKPGAKLIYDVIPGTTKETFAEAVKNNNIASCLKEVEVFPGDVINIPAGLVHAIGEGIMLAEIQQNSDTTYRVYDYDRTDSNGNKRPLHIEKALDVIDFNAKNRKEKAEGLTVKLADNSYKTFYVANKYFSVELYNVDGAIEENPKGQKFHVYVFTEGHCVIESEGSKVEAVKGESILIPASMGNYKMVGNFKALKSYVPNLEKDVLQPLKEAGFSEEEIFDKVSGLK</sequence>
<evidence type="ECO:0000256" key="4">
    <source>
        <dbReference type="ARBA" id="ARBA00030762"/>
    </source>
</evidence>
<reference evidence="9 10" key="1">
    <citation type="submission" date="2017-06" db="EMBL/GenBank/DDBJ databases">
        <title>Investigating the central metabolism of Clostridium thermosuccinogenes.</title>
        <authorList>
            <person name="Koendjbiharie J.G."/>
            <person name="van Kranenburg R."/>
        </authorList>
    </citation>
    <scope>NUCLEOTIDE SEQUENCE [LARGE SCALE GENOMIC DNA]</scope>
    <source>
        <strain evidence="9 10">DSM 5806</strain>
    </source>
</reference>
<evidence type="ECO:0000256" key="2">
    <source>
        <dbReference type="ARBA" id="ARBA00022833"/>
    </source>
</evidence>
<evidence type="ECO:0000313" key="10">
    <source>
        <dbReference type="Proteomes" id="UP000236151"/>
    </source>
</evidence>
<dbReference type="RefSeq" id="WP_103081991.1">
    <property type="nucleotide sequence ID" value="NZ_CP021850.1"/>
</dbReference>
<dbReference type="InterPro" id="IPR049071">
    <property type="entry name" value="MPI_cupin_dom"/>
</dbReference>
<dbReference type="Gene3D" id="2.60.120.10">
    <property type="entry name" value="Jelly Rolls"/>
    <property type="match status" value="2"/>
</dbReference>
<dbReference type="KEGG" id="cthd:CDO33_00540"/>
<gene>
    <name evidence="9" type="ORF">CDQ84_12060</name>
</gene>
<name>A0A2K2FGL5_9CLOT</name>
<evidence type="ECO:0000256" key="3">
    <source>
        <dbReference type="ARBA" id="ARBA00029741"/>
    </source>
</evidence>
<dbReference type="PIRSF" id="PIRSF036894">
    <property type="entry name" value="PMI_Firm_short"/>
    <property type="match status" value="1"/>
</dbReference>
<dbReference type="GO" id="GO:0008270">
    <property type="term" value="F:zinc ion binding"/>
    <property type="evidence" value="ECO:0007669"/>
    <property type="project" value="InterPro"/>
</dbReference>
<comment type="cofactor">
    <cofactor evidence="5">
        <name>Zn(2+)</name>
        <dbReference type="ChEBI" id="CHEBI:29105"/>
    </cofactor>
    <text evidence="5">Binds 1 zinc ion per subunit.</text>
</comment>
<dbReference type="InterPro" id="IPR051804">
    <property type="entry name" value="Carb_Metab_Reg_Kinase/Isom"/>
</dbReference>
<protein>
    <recommendedName>
        <fullName evidence="3">Phosphohexomutase</fullName>
    </recommendedName>
    <alternativeName>
        <fullName evidence="4">Phosphomannose isomerase</fullName>
    </alternativeName>
</protein>
<proteinExistence type="predicted"/>
<keyword evidence="9" id="KW-0413">Isomerase</keyword>
<dbReference type="Pfam" id="PF21621">
    <property type="entry name" value="MPI_cupin_dom"/>
    <property type="match status" value="1"/>
</dbReference>
<evidence type="ECO:0000313" key="9">
    <source>
        <dbReference type="EMBL" id="PNT97918.1"/>
    </source>
</evidence>
<dbReference type="InterPro" id="IPR011051">
    <property type="entry name" value="RmlC_Cupin_sf"/>
</dbReference>
<dbReference type="GO" id="GO:0004476">
    <property type="term" value="F:mannose-6-phosphate isomerase activity"/>
    <property type="evidence" value="ECO:0007669"/>
    <property type="project" value="InterPro"/>
</dbReference>
<evidence type="ECO:0000256" key="5">
    <source>
        <dbReference type="PIRSR" id="PIRSR036894-1"/>
    </source>
</evidence>
<dbReference type="InterPro" id="IPR014710">
    <property type="entry name" value="RmlC-like_jellyroll"/>
</dbReference>
<dbReference type="InterPro" id="IPR014628">
    <property type="entry name" value="Man6P_isomerase_Firm_short"/>
</dbReference>
<dbReference type="CDD" id="cd07010">
    <property type="entry name" value="cupin_PMI_type_I_N_bac"/>
    <property type="match status" value="1"/>
</dbReference>
<comment type="caution">
    <text evidence="9">The sequence shown here is derived from an EMBL/GenBank/DDBJ whole genome shotgun (WGS) entry which is preliminary data.</text>
</comment>
<dbReference type="GO" id="GO:0005975">
    <property type="term" value="P:carbohydrate metabolic process"/>
    <property type="evidence" value="ECO:0007669"/>
    <property type="project" value="InterPro"/>
</dbReference>
<feature type="active site" evidence="6">
    <location>
        <position position="197"/>
    </location>
</feature>
<feature type="binding site" evidence="5">
    <location>
        <position position="119"/>
    </location>
    <ligand>
        <name>Zn(2+)</name>
        <dbReference type="ChEBI" id="CHEBI:29105"/>
    </ligand>
</feature>
<keyword evidence="1 5" id="KW-0479">Metal-binding</keyword>
<dbReference type="Proteomes" id="UP000236151">
    <property type="component" value="Unassembled WGS sequence"/>
</dbReference>
<evidence type="ECO:0000259" key="7">
    <source>
        <dbReference type="Pfam" id="PF20511"/>
    </source>
</evidence>
<dbReference type="InterPro" id="IPR046457">
    <property type="entry name" value="PMI_typeI_cat"/>
</dbReference>
<feature type="binding site" evidence="5">
    <location>
        <position position="177"/>
    </location>
    <ligand>
        <name>Zn(2+)</name>
        <dbReference type="ChEBI" id="CHEBI:29105"/>
    </ligand>
</feature>
<dbReference type="OrthoDB" id="9808275at2"/>
<evidence type="ECO:0000259" key="8">
    <source>
        <dbReference type="Pfam" id="PF21621"/>
    </source>
</evidence>
<keyword evidence="10" id="KW-1185">Reference proteome</keyword>
<evidence type="ECO:0000256" key="6">
    <source>
        <dbReference type="PIRSR" id="PIRSR036894-2"/>
    </source>
</evidence>
<dbReference type="EMBL" id="NIOJ01000032">
    <property type="protein sequence ID" value="PNT97918.1"/>
    <property type="molecule type" value="Genomic_DNA"/>
</dbReference>
<dbReference type="Pfam" id="PF20511">
    <property type="entry name" value="PMI_typeI_cat"/>
    <property type="match status" value="1"/>
</dbReference>
<feature type="domain" description="Phosphomannose isomerase type I catalytic" evidence="7">
    <location>
        <begin position="6"/>
        <end position="107"/>
    </location>
</feature>
<organism evidence="9 10">
    <name type="scientific">Clostridium thermosuccinogenes</name>
    <dbReference type="NCBI Taxonomy" id="84032"/>
    <lineage>
        <taxon>Bacteria</taxon>
        <taxon>Bacillati</taxon>
        <taxon>Bacillota</taxon>
        <taxon>Clostridia</taxon>
        <taxon>Eubacteriales</taxon>
        <taxon>Clostridiaceae</taxon>
        <taxon>Clostridium</taxon>
    </lineage>
</organism>
<feature type="binding site" evidence="5">
    <location>
        <position position="101"/>
    </location>
    <ligand>
        <name>Zn(2+)</name>
        <dbReference type="ChEBI" id="CHEBI:29105"/>
    </ligand>
</feature>
<dbReference type="PANTHER" id="PTHR42742">
    <property type="entry name" value="TRANSCRIPTIONAL REPRESSOR MPRA"/>
    <property type="match status" value="1"/>
</dbReference>
<evidence type="ECO:0000256" key="1">
    <source>
        <dbReference type="ARBA" id="ARBA00022723"/>
    </source>
</evidence>
<feature type="domain" description="Mannose-6-phosphate isomerase cupin" evidence="8">
    <location>
        <begin position="247"/>
        <end position="324"/>
    </location>
</feature>
<keyword evidence="2 5" id="KW-0862">Zinc</keyword>